<sequence length="113" mass="13579">MPKIGVNNKSINFYCFQTYTYQFLVHLRKTNATLRFGKFELLDFHHPHVFAYRRTSRHETLYIVCNFHQVETDFSLDTSNLKVIYKNYQETHVSNNKVILRPYEAVILTDKKE</sequence>
<dbReference type="SUPFAM" id="SSF51011">
    <property type="entry name" value="Glycosyl hydrolase domain"/>
    <property type="match status" value="1"/>
</dbReference>
<reference evidence="5 6" key="1">
    <citation type="submission" date="2019-03" db="EMBL/GenBank/DDBJ databases">
        <title>Diversity of the mouse oral microbiome.</title>
        <authorList>
            <person name="Joseph S."/>
            <person name="Aduse-Opoku J."/>
            <person name="Curtis M."/>
            <person name="Wade W."/>
            <person name="Hashim A."/>
        </authorList>
    </citation>
    <scope>NUCLEOTIDE SEQUENCE [LARGE SCALE GENOMIC DNA]</scope>
    <source>
        <strain evidence="5 6">WM131</strain>
    </source>
</reference>
<dbReference type="Pfam" id="PF23915">
    <property type="entry name" value="SusG_C"/>
    <property type="match status" value="1"/>
</dbReference>
<keyword evidence="3" id="KW-0326">Glycosidase</keyword>
<evidence type="ECO:0000313" key="6">
    <source>
        <dbReference type="Proteomes" id="UP000297253"/>
    </source>
</evidence>
<evidence type="ECO:0000256" key="2">
    <source>
        <dbReference type="ARBA" id="ARBA00022801"/>
    </source>
</evidence>
<keyword evidence="2" id="KW-0378">Hydrolase</keyword>
<evidence type="ECO:0000256" key="3">
    <source>
        <dbReference type="ARBA" id="ARBA00023295"/>
    </source>
</evidence>
<dbReference type="GO" id="GO:0016052">
    <property type="term" value="P:carbohydrate catabolic process"/>
    <property type="evidence" value="ECO:0007669"/>
    <property type="project" value="UniProtKB-ARBA"/>
</dbReference>
<comment type="caution">
    <text evidence="5">The sequence shown here is derived from an EMBL/GenBank/DDBJ whole genome shotgun (WGS) entry which is preliminary data.</text>
</comment>
<dbReference type="Gene3D" id="2.60.40.1180">
    <property type="entry name" value="Golgi alpha-mannosidase II"/>
    <property type="match status" value="1"/>
</dbReference>
<dbReference type="InterPro" id="IPR013780">
    <property type="entry name" value="Glyco_hydro_b"/>
</dbReference>
<dbReference type="AlphaFoldDB" id="A0A4Y9J9Z7"/>
<evidence type="ECO:0000259" key="4">
    <source>
        <dbReference type="Pfam" id="PF23915"/>
    </source>
</evidence>
<evidence type="ECO:0000313" key="5">
    <source>
        <dbReference type="EMBL" id="TFU96615.1"/>
    </source>
</evidence>
<dbReference type="FunFam" id="2.60.40.1180:FF:000007">
    <property type="entry name" value="Sucrose isomerase"/>
    <property type="match status" value="1"/>
</dbReference>
<name>A0A4Y9J9Z7_9STRE</name>
<accession>A0A4Y9J9Z7</accession>
<comment type="similarity">
    <text evidence="1">Belongs to the glycosyl hydrolase 13 family.</text>
</comment>
<dbReference type="InterPro" id="IPR056300">
    <property type="entry name" value="SusG-like_C"/>
</dbReference>
<protein>
    <recommendedName>
        <fullName evidence="4">Alpha-amylase SusG-like C-terminal domain-containing protein</fullName>
    </recommendedName>
</protein>
<gene>
    <name evidence="5" type="ORF">E4T82_11840</name>
</gene>
<dbReference type="Proteomes" id="UP000297253">
    <property type="component" value="Unassembled WGS sequence"/>
</dbReference>
<dbReference type="EMBL" id="SPPD01000037">
    <property type="protein sequence ID" value="TFU96615.1"/>
    <property type="molecule type" value="Genomic_DNA"/>
</dbReference>
<dbReference type="GO" id="GO:0004553">
    <property type="term" value="F:hydrolase activity, hydrolyzing O-glycosyl compounds"/>
    <property type="evidence" value="ECO:0007669"/>
    <property type="project" value="UniProtKB-ARBA"/>
</dbReference>
<feature type="domain" description="Alpha-amylase SusG-like C-terminal" evidence="4">
    <location>
        <begin position="49"/>
        <end position="107"/>
    </location>
</feature>
<dbReference type="RefSeq" id="WP_135182964.1">
    <property type="nucleotide sequence ID" value="NZ_JADGKZ010000037.1"/>
</dbReference>
<organism evidence="5 6">
    <name type="scientific">Streptococcus cuniculi</name>
    <dbReference type="NCBI Taxonomy" id="1432788"/>
    <lineage>
        <taxon>Bacteria</taxon>
        <taxon>Bacillati</taxon>
        <taxon>Bacillota</taxon>
        <taxon>Bacilli</taxon>
        <taxon>Lactobacillales</taxon>
        <taxon>Streptococcaceae</taxon>
        <taxon>Streptococcus</taxon>
    </lineage>
</organism>
<proteinExistence type="inferred from homology"/>
<evidence type="ECO:0000256" key="1">
    <source>
        <dbReference type="ARBA" id="ARBA00008061"/>
    </source>
</evidence>